<name>A0ABQ9JUI7_9CUCU</name>
<evidence type="ECO:0000313" key="3">
    <source>
        <dbReference type="EMBL" id="KAJ8981264.1"/>
    </source>
</evidence>
<dbReference type="InterPro" id="IPR055469">
    <property type="entry name" value="DUF7041"/>
</dbReference>
<keyword evidence="4" id="KW-1185">Reference proteome</keyword>
<evidence type="ECO:0000256" key="1">
    <source>
        <dbReference type="SAM" id="MobiDB-lite"/>
    </source>
</evidence>
<evidence type="ECO:0000259" key="2">
    <source>
        <dbReference type="Pfam" id="PF23055"/>
    </source>
</evidence>
<dbReference type="Proteomes" id="UP001162164">
    <property type="component" value="Unassembled WGS sequence"/>
</dbReference>
<protein>
    <recommendedName>
        <fullName evidence="2">DUF7041 domain-containing protein</fullName>
    </recommendedName>
</protein>
<accession>A0ABQ9JUI7</accession>
<reference evidence="3" key="1">
    <citation type="journal article" date="2023" name="Insect Mol. Biol.">
        <title>Genome sequencing provides insights into the evolution of gene families encoding plant cell wall-degrading enzymes in longhorned beetles.</title>
        <authorList>
            <person name="Shin N.R."/>
            <person name="Okamura Y."/>
            <person name="Kirsch R."/>
            <person name="Pauchet Y."/>
        </authorList>
    </citation>
    <scope>NUCLEOTIDE SEQUENCE</scope>
    <source>
        <strain evidence="3">MMC_N1</strain>
    </source>
</reference>
<sequence>MVNEITTPAEGSLDSRQTDLVEDIVSSPPNKGKYEKPKTELIKRLPNSSSQRVIKLLEREELGDRKPSLFMRHLRQLTG</sequence>
<comment type="caution">
    <text evidence="3">The sequence shown here is derived from an EMBL/GenBank/DDBJ whole genome shotgun (WGS) entry which is preliminary data.</text>
</comment>
<proteinExistence type="predicted"/>
<evidence type="ECO:0000313" key="4">
    <source>
        <dbReference type="Proteomes" id="UP001162164"/>
    </source>
</evidence>
<dbReference type="PANTHER" id="PTHR33327:SF3">
    <property type="entry name" value="RNA-DIRECTED DNA POLYMERASE"/>
    <property type="match status" value="1"/>
</dbReference>
<dbReference type="EMBL" id="JAPWTJ010000192">
    <property type="protein sequence ID" value="KAJ8981264.1"/>
    <property type="molecule type" value="Genomic_DNA"/>
</dbReference>
<gene>
    <name evidence="3" type="ORF">NQ317_014575</name>
</gene>
<organism evidence="3 4">
    <name type="scientific">Molorchus minor</name>
    <dbReference type="NCBI Taxonomy" id="1323400"/>
    <lineage>
        <taxon>Eukaryota</taxon>
        <taxon>Metazoa</taxon>
        <taxon>Ecdysozoa</taxon>
        <taxon>Arthropoda</taxon>
        <taxon>Hexapoda</taxon>
        <taxon>Insecta</taxon>
        <taxon>Pterygota</taxon>
        <taxon>Neoptera</taxon>
        <taxon>Endopterygota</taxon>
        <taxon>Coleoptera</taxon>
        <taxon>Polyphaga</taxon>
        <taxon>Cucujiformia</taxon>
        <taxon>Chrysomeloidea</taxon>
        <taxon>Cerambycidae</taxon>
        <taxon>Lamiinae</taxon>
        <taxon>Monochamini</taxon>
        <taxon>Molorchus</taxon>
    </lineage>
</organism>
<dbReference type="Pfam" id="PF23055">
    <property type="entry name" value="DUF7041"/>
    <property type="match status" value="1"/>
</dbReference>
<dbReference type="PANTHER" id="PTHR33327">
    <property type="entry name" value="ENDONUCLEASE"/>
    <property type="match status" value="1"/>
</dbReference>
<feature type="domain" description="DUF7041" evidence="2">
    <location>
        <begin position="12"/>
        <end position="58"/>
    </location>
</feature>
<feature type="region of interest" description="Disordered" evidence="1">
    <location>
        <begin position="1"/>
        <end position="37"/>
    </location>
</feature>